<evidence type="ECO:0000256" key="3">
    <source>
        <dbReference type="ARBA" id="ARBA00022991"/>
    </source>
</evidence>
<evidence type="ECO:0000256" key="2">
    <source>
        <dbReference type="ARBA" id="ARBA00022643"/>
    </source>
</evidence>
<dbReference type="InterPro" id="IPR000014">
    <property type="entry name" value="PAS"/>
</dbReference>
<keyword evidence="1" id="KW-0285">Flavoprotein</keyword>
<dbReference type="CDD" id="cd00130">
    <property type="entry name" value="PAS"/>
    <property type="match status" value="1"/>
</dbReference>
<dbReference type="PANTHER" id="PTHR47429">
    <property type="entry name" value="PROTEIN TWIN LOV 1"/>
    <property type="match status" value="1"/>
</dbReference>
<comment type="caution">
    <text evidence="6">The sequence shown here is derived from an EMBL/GenBank/DDBJ whole genome shotgun (WGS) entry which is preliminary data.</text>
</comment>
<evidence type="ECO:0000313" key="6">
    <source>
        <dbReference type="EMBL" id="MFD1862768.1"/>
    </source>
</evidence>
<dbReference type="Proteomes" id="UP001597273">
    <property type="component" value="Unassembled WGS sequence"/>
</dbReference>
<dbReference type="Gene3D" id="3.30.450.20">
    <property type="entry name" value="PAS domain"/>
    <property type="match status" value="1"/>
</dbReference>
<feature type="domain" description="PAS" evidence="4">
    <location>
        <begin position="9"/>
        <end position="82"/>
    </location>
</feature>
<gene>
    <name evidence="6" type="ORF">ACFSDB_07485</name>
</gene>
<dbReference type="Pfam" id="PF13426">
    <property type="entry name" value="PAS_9"/>
    <property type="match status" value="1"/>
</dbReference>
<dbReference type="NCBIfam" id="TIGR00229">
    <property type="entry name" value="sensory_box"/>
    <property type="match status" value="1"/>
</dbReference>
<dbReference type="PROSITE" id="PS50112">
    <property type="entry name" value="PAS"/>
    <property type="match status" value="1"/>
</dbReference>
<proteinExistence type="predicted"/>
<dbReference type="InterPro" id="IPR035965">
    <property type="entry name" value="PAS-like_dom_sf"/>
</dbReference>
<evidence type="ECO:0000313" key="7">
    <source>
        <dbReference type="Proteomes" id="UP001597273"/>
    </source>
</evidence>
<sequence>MNHLSIESRLAILEAMLNGSRVATVVTDPQQNDNPIIYTNQTFETLTGYAREDVIGLNCRFLQGEETNPAAIRQLKEAIATNEKTTVTLLNYRKDGTPFWNRLNIEPVTIEGRPYFIGTQTNVSTEEQQRVLLSEQEEEINRLLLPILPIRDGLAAVSLIGKMNDERFTILISKLSEFVQKNATQHVIIDISGVIWEDHPLVIKLKMIQDVMRLMGCNLYVTGLTPKAAIEIAGLQDLNGSLVTFSTVQLAIQFIETAPLKV</sequence>
<dbReference type="PANTHER" id="PTHR47429:SF2">
    <property type="entry name" value="PROTEIN TWIN LOV 1"/>
    <property type="match status" value="1"/>
</dbReference>
<evidence type="ECO:0000256" key="1">
    <source>
        <dbReference type="ARBA" id="ARBA00022630"/>
    </source>
</evidence>
<evidence type="ECO:0000259" key="4">
    <source>
        <dbReference type="PROSITE" id="PS50112"/>
    </source>
</evidence>
<keyword evidence="3" id="KW-0157">Chromophore</keyword>
<reference evidence="7" key="1">
    <citation type="journal article" date="2019" name="Int. J. Syst. Evol. Microbiol.">
        <title>The Global Catalogue of Microorganisms (GCM) 10K type strain sequencing project: providing services to taxonomists for standard genome sequencing and annotation.</title>
        <authorList>
            <consortium name="The Broad Institute Genomics Platform"/>
            <consortium name="The Broad Institute Genome Sequencing Center for Infectious Disease"/>
            <person name="Wu L."/>
            <person name="Ma J."/>
        </authorList>
    </citation>
    <scope>NUCLEOTIDE SEQUENCE [LARGE SCALE GENOMIC DNA]</scope>
    <source>
        <strain evidence="7">CGMCC 1.15475</strain>
    </source>
</reference>
<feature type="domain" description="STAS" evidence="5">
    <location>
        <begin position="144"/>
        <end position="255"/>
    </location>
</feature>
<dbReference type="InterPro" id="IPR036513">
    <property type="entry name" value="STAS_dom_sf"/>
</dbReference>
<dbReference type="SUPFAM" id="SSF52091">
    <property type="entry name" value="SpoIIaa-like"/>
    <property type="match status" value="1"/>
</dbReference>
<dbReference type="CDD" id="cd07041">
    <property type="entry name" value="STAS_RsbR_RsbS_like"/>
    <property type="match status" value="1"/>
</dbReference>
<dbReference type="InterPro" id="IPR002645">
    <property type="entry name" value="STAS_dom"/>
</dbReference>
<dbReference type="PROSITE" id="PS50801">
    <property type="entry name" value="STAS"/>
    <property type="match status" value="1"/>
</dbReference>
<dbReference type="SMART" id="SM00086">
    <property type="entry name" value="PAC"/>
    <property type="match status" value="1"/>
</dbReference>
<accession>A0ABW4QGY6</accession>
<organism evidence="6 7">
    <name type="scientific">Planococcus chinensis</name>
    <dbReference type="NCBI Taxonomy" id="272917"/>
    <lineage>
        <taxon>Bacteria</taxon>
        <taxon>Bacillati</taxon>
        <taxon>Bacillota</taxon>
        <taxon>Bacilli</taxon>
        <taxon>Bacillales</taxon>
        <taxon>Caryophanaceae</taxon>
        <taxon>Planococcus</taxon>
    </lineage>
</organism>
<dbReference type="SUPFAM" id="SSF55785">
    <property type="entry name" value="PYP-like sensor domain (PAS domain)"/>
    <property type="match status" value="1"/>
</dbReference>
<name>A0ABW4QGY6_9BACL</name>
<dbReference type="RefSeq" id="WP_204892177.1">
    <property type="nucleotide sequence ID" value="NZ_JBHUFW010000004.1"/>
</dbReference>
<dbReference type="InterPro" id="IPR001610">
    <property type="entry name" value="PAC"/>
</dbReference>
<dbReference type="Gene3D" id="3.30.750.24">
    <property type="entry name" value="STAS domain"/>
    <property type="match status" value="1"/>
</dbReference>
<keyword evidence="2" id="KW-0288">FMN</keyword>
<dbReference type="EMBL" id="JBHUFW010000004">
    <property type="protein sequence ID" value="MFD1862768.1"/>
    <property type="molecule type" value="Genomic_DNA"/>
</dbReference>
<protein>
    <submittedName>
        <fullName evidence="6">PAS domain-containing protein</fullName>
    </submittedName>
</protein>
<evidence type="ECO:0000259" key="5">
    <source>
        <dbReference type="PROSITE" id="PS50801"/>
    </source>
</evidence>
<dbReference type="SMART" id="SM00091">
    <property type="entry name" value="PAS"/>
    <property type="match status" value="1"/>
</dbReference>
<keyword evidence="7" id="KW-1185">Reference proteome</keyword>